<comment type="caution">
    <text evidence="2">The sequence shown here is derived from an EMBL/GenBank/DDBJ whole genome shotgun (WGS) entry which is preliminary data.</text>
</comment>
<reference evidence="2 3" key="1">
    <citation type="submission" date="2018-10" db="EMBL/GenBank/DDBJ databases">
        <title>Xanthobacter tagetidis genome sequencing and assembly.</title>
        <authorList>
            <person name="Maclea K.S."/>
            <person name="Goen A.E."/>
            <person name="Fatima S.A."/>
        </authorList>
    </citation>
    <scope>NUCLEOTIDE SEQUENCE [LARGE SCALE GENOMIC DNA]</scope>
    <source>
        <strain evidence="2 3">ATCC 700314</strain>
    </source>
</reference>
<evidence type="ECO:0000313" key="3">
    <source>
        <dbReference type="Proteomes" id="UP000269692"/>
    </source>
</evidence>
<evidence type="ECO:0000256" key="1">
    <source>
        <dbReference type="SAM" id="MobiDB-lite"/>
    </source>
</evidence>
<feature type="region of interest" description="Disordered" evidence="1">
    <location>
        <begin position="38"/>
        <end position="67"/>
    </location>
</feature>
<gene>
    <name evidence="2" type="ORF">D9R14_05320</name>
</gene>
<evidence type="ECO:0000313" key="2">
    <source>
        <dbReference type="EMBL" id="RLP80478.1"/>
    </source>
</evidence>
<keyword evidence="3" id="KW-1185">Reference proteome</keyword>
<feature type="compositionally biased region" description="Basic and acidic residues" evidence="1">
    <location>
        <begin position="12"/>
        <end position="25"/>
    </location>
</feature>
<dbReference type="InterPro" id="IPR025227">
    <property type="entry name" value="DUF4169"/>
</dbReference>
<sequence length="67" mass="7898">MGKLVNLHRERKARDLKKEKATAEENRIRFGRTKAERDALREASERTHKFLDGHALTERDENEKPRG</sequence>
<proteinExistence type="predicted"/>
<dbReference type="AlphaFoldDB" id="A0A3L7ALP5"/>
<organism evidence="2 3">
    <name type="scientific">Xanthobacter tagetidis</name>
    <dbReference type="NCBI Taxonomy" id="60216"/>
    <lineage>
        <taxon>Bacteria</taxon>
        <taxon>Pseudomonadati</taxon>
        <taxon>Pseudomonadota</taxon>
        <taxon>Alphaproteobacteria</taxon>
        <taxon>Hyphomicrobiales</taxon>
        <taxon>Xanthobacteraceae</taxon>
        <taxon>Xanthobacter</taxon>
    </lineage>
</organism>
<feature type="region of interest" description="Disordered" evidence="1">
    <location>
        <begin position="1"/>
        <end position="25"/>
    </location>
</feature>
<protein>
    <submittedName>
        <fullName evidence="2">DUF4169 family protein</fullName>
    </submittedName>
</protein>
<dbReference type="Proteomes" id="UP000269692">
    <property type="component" value="Unassembled WGS sequence"/>
</dbReference>
<accession>A0A3L7ALP5</accession>
<dbReference type="OrthoDB" id="7173889at2"/>
<name>A0A3L7ALP5_9HYPH</name>
<dbReference type="EMBL" id="RCTF01000003">
    <property type="protein sequence ID" value="RLP80478.1"/>
    <property type="molecule type" value="Genomic_DNA"/>
</dbReference>
<dbReference type="RefSeq" id="WP_121622272.1">
    <property type="nucleotide sequence ID" value="NZ_JACIIW010000006.1"/>
</dbReference>
<dbReference type="Pfam" id="PF13770">
    <property type="entry name" value="DUF4169"/>
    <property type="match status" value="1"/>
</dbReference>